<protein>
    <recommendedName>
        <fullName evidence="4">Tetratricopeptide repeat protein</fullName>
    </recommendedName>
</protein>
<dbReference type="SUPFAM" id="SSF48452">
    <property type="entry name" value="TPR-like"/>
    <property type="match status" value="1"/>
</dbReference>
<name>A0ABU1ETD7_9FLAO</name>
<dbReference type="EMBL" id="JAVJIU010000004">
    <property type="protein sequence ID" value="MDR5591249.1"/>
    <property type="molecule type" value="Genomic_DNA"/>
</dbReference>
<dbReference type="Pfam" id="PF14559">
    <property type="entry name" value="TPR_19"/>
    <property type="match status" value="1"/>
</dbReference>
<dbReference type="SMART" id="SM00028">
    <property type="entry name" value="TPR"/>
    <property type="match status" value="2"/>
</dbReference>
<evidence type="ECO:0000313" key="3">
    <source>
        <dbReference type="Proteomes" id="UP001257234"/>
    </source>
</evidence>
<gene>
    <name evidence="2" type="ORF">RE431_11430</name>
</gene>
<evidence type="ECO:0000256" key="1">
    <source>
        <dbReference type="SAM" id="SignalP"/>
    </source>
</evidence>
<keyword evidence="3" id="KW-1185">Reference proteome</keyword>
<reference evidence="3" key="1">
    <citation type="submission" date="2023-07" db="EMBL/GenBank/DDBJ databases">
        <title>Christiangramia sp. SM2212., a novel bacterium of the family Flavobacteriaceae isolated from the sea sediment.</title>
        <authorList>
            <person name="Wang J."/>
            <person name="Zhang X."/>
        </authorList>
    </citation>
    <scope>NUCLEOTIDE SEQUENCE [LARGE SCALE GENOMIC DNA]</scope>
    <source>
        <strain evidence="3">SM2212</strain>
    </source>
</reference>
<proteinExistence type="predicted"/>
<dbReference type="Gene3D" id="1.25.40.10">
    <property type="entry name" value="Tetratricopeptide repeat domain"/>
    <property type="match status" value="1"/>
</dbReference>
<sequence length="117" mass="13302">MKNSYTRIYISAAMILCGISSGFAQEDAEKLKKQADKYIVEAQEALYENDFAGAEASYRKAISKDPSNLNAKYNMGNLYYTKEKSLNAEQRLKEAAEIDATKEEKHRIYHNLGNSFM</sequence>
<organism evidence="2 3">
    <name type="scientific">Christiangramia sediminicola</name>
    <dbReference type="NCBI Taxonomy" id="3073267"/>
    <lineage>
        <taxon>Bacteria</taxon>
        <taxon>Pseudomonadati</taxon>
        <taxon>Bacteroidota</taxon>
        <taxon>Flavobacteriia</taxon>
        <taxon>Flavobacteriales</taxon>
        <taxon>Flavobacteriaceae</taxon>
        <taxon>Christiangramia</taxon>
    </lineage>
</organism>
<accession>A0ABU1ETD7</accession>
<feature type="chain" id="PRO_5046117309" description="Tetratricopeptide repeat protein" evidence="1">
    <location>
        <begin position="25"/>
        <end position="117"/>
    </location>
</feature>
<comment type="caution">
    <text evidence="2">The sequence shown here is derived from an EMBL/GenBank/DDBJ whole genome shotgun (WGS) entry which is preliminary data.</text>
</comment>
<evidence type="ECO:0000313" key="2">
    <source>
        <dbReference type="EMBL" id="MDR5591249.1"/>
    </source>
</evidence>
<dbReference type="InterPro" id="IPR011990">
    <property type="entry name" value="TPR-like_helical_dom_sf"/>
</dbReference>
<dbReference type="RefSeq" id="WP_309562115.1">
    <property type="nucleotide sequence ID" value="NZ_JAVJIU010000004.1"/>
</dbReference>
<dbReference type="Proteomes" id="UP001257234">
    <property type="component" value="Unassembled WGS sequence"/>
</dbReference>
<dbReference type="InterPro" id="IPR019734">
    <property type="entry name" value="TPR_rpt"/>
</dbReference>
<feature type="signal peptide" evidence="1">
    <location>
        <begin position="1"/>
        <end position="24"/>
    </location>
</feature>
<keyword evidence="1" id="KW-0732">Signal</keyword>
<evidence type="ECO:0008006" key="4">
    <source>
        <dbReference type="Google" id="ProtNLM"/>
    </source>
</evidence>